<sequence length="72" mass="8342">MKSESNNHCVSCCYCCRAMLVSLFSDFNNLIVCVCATVPGDYYHWRSAYCGDHKLRIDFYHWLSNVPQALQI</sequence>
<organism evidence="1 2">
    <name type="scientific">Kalanchoe fedtschenkoi</name>
    <name type="common">Lavender scallops</name>
    <name type="synonym">South American air plant</name>
    <dbReference type="NCBI Taxonomy" id="63787"/>
    <lineage>
        <taxon>Eukaryota</taxon>
        <taxon>Viridiplantae</taxon>
        <taxon>Streptophyta</taxon>
        <taxon>Embryophyta</taxon>
        <taxon>Tracheophyta</taxon>
        <taxon>Spermatophyta</taxon>
        <taxon>Magnoliopsida</taxon>
        <taxon>eudicotyledons</taxon>
        <taxon>Gunneridae</taxon>
        <taxon>Pentapetalae</taxon>
        <taxon>Saxifragales</taxon>
        <taxon>Crassulaceae</taxon>
        <taxon>Kalanchoe</taxon>
    </lineage>
</organism>
<evidence type="ECO:0000313" key="1">
    <source>
        <dbReference type="EnsemblPlants" id="Kaladp0028s0007.1.v1.1.CDS.1"/>
    </source>
</evidence>
<reference evidence="1" key="1">
    <citation type="submission" date="2021-01" db="UniProtKB">
        <authorList>
            <consortium name="EnsemblPlants"/>
        </authorList>
    </citation>
    <scope>IDENTIFICATION</scope>
</reference>
<keyword evidence="2" id="KW-1185">Reference proteome</keyword>
<dbReference type="Proteomes" id="UP000594263">
    <property type="component" value="Unplaced"/>
</dbReference>
<dbReference type="EnsemblPlants" id="Kaladp0028s0007.1.v1.1">
    <property type="protein sequence ID" value="Kaladp0028s0007.1.v1.1.CDS.1"/>
    <property type="gene ID" value="Kaladp0028s0007.v1.1"/>
</dbReference>
<dbReference type="Gramene" id="Kaladp0028s0007.1.v1.1">
    <property type="protein sequence ID" value="Kaladp0028s0007.1.v1.1.CDS.1"/>
    <property type="gene ID" value="Kaladp0028s0007.v1.1"/>
</dbReference>
<dbReference type="AlphaFoldDB" id="A0A7N0ZT42"/>
<evidence type="ECO:0000313" key="2">
    <source>
        <dbReference type="Proteomes" id="UP000594263"/>
    </source>
</evidence>
<name>A0A7N0ZT42_KALFE</name>
<proteinExistence type="predicted"/>
<accession>A0A7N0ZT42</accession>
<protein>
    <submittedName>
        <fullName evidence="1">Uncharacterized protein</fullName>
    </submittedName>
</protein>